<evidence type="ECO:0000256" key="1">
    <source>
        <dbReference type="ARBA" id="ARBA00004288"/>
    </source>
</evidence>
<proteinExistence type="inferred from homology"/>
<dbReference type="InterPro" id="IPR012610">
    <property type="entry name" value="SASP_SspH"/>
</dbReference>
<keyword evidence="5" id="KW-1185">Reference proteome</keyword>
<sequence>MNTQRAAAIAASPVMAHVTCNGEPVYIQHVDEGNQTARIYPLNQPENEKEVPLSELIEH</sequence>
<name>A0A559KAN3_9BACL</name>
<dbReference type="EMBL" id="VNJI01000016">
    <property type="protein sequence ID" value="TVY09198.1"/>
    <property type="molecule type" value="Genomic_DNA"/>
</dbReference>
<dbReference type="NCBIfam" id="TIGR02861">
    <property type="entry name" value="SASP_H"/>
    <property type="match status" value="1"/>
</dbReference>
<comment type="caution">
    <text evidence="4">The sequence shown here is derived from an EMBL/GenBank/DDBJ whole genome shotgun (WGS) entry which is preliminary data.</text>
</comment>
<dbReference type="Pfam" id="PF08141">
    <property type="entry name" value="SspH"/>
    <property type="match status" value="1"/>
</dbReference>
<keyword evidence="3" id="KW-0749">Sporulation</keyword>
<protein>
    <submittedName>
        <fullName evidence="4">H-type small acid-soluble spore protein</fullName>
    </submittedName>
</protein>
<reference evidence="4 5" key="1">
    <citation type="submission" date="2019-07" db="EMBL/GenBank/DDBJ databases">
        <authorList>
            <person name="Kim J."/>
        </authorList>
    </citation>
    <scope>NUCLEOTIDE SEQUENCE [LARGE SCALE GENOMIC DNA]</scope>
    <source>
        <strain evidence="4 5">JC52</strain>
    </source>
</reference>
<evidence type="ECO:0000313" key="4">
    <source>
        <dbReference type="EMBL" id="TVY09198.1"/>
    </source>
</evidence>
<dbReference type="GO" id="GO:0042601">
    <property type="term" value="C:endospore-forming forespore"/>
    <property type="evidence" value="ECO:0007669"/>
    <property type="project" value="InterPro"/>
</dbReference>
<dbReference type="RefSeq" id="WP_144847925.1">
    <property type="nucleotide sequence ID" value="NZ_VNJI01000016.1"/>
</dbReference>
<evidence type="ECO:0000256" key="2">
    <source>
        <dbReference type="ARBA" id="ARBA00006573"/>
    </source>
</evidence>
<dbReference type="AlphaFoldDB" id="A0A559KAN3"/>
<comment type="similarity">
    <text evidence="2">Belongs to the SspH family.</text>
</comment>
<evidence type="ECO:0000313" key="5">
    <source>
        <dbReference type="Proteomes" id="UP000317036"/>
    </source>
</evidence>
<dbReference type="GO" id="GO:0030436">
    <property type="term" value="P:asexual sporulation"/>
    <property type="evidence" value="ECO:0007669"/>
    <property type="project" value="InterPro"/>
</dbReference>
<gene>
    <name evidence="4" type="ORF">FPZ49_14755</name>
</gene>
<dbReference type="GO" id="GO:0030435">
    <property type="term" value="P:sporulation resulting in formation of a cellular spore"/>
    <property type="evidence" value="ECO:0007669"/>
    <property type="project" value="UniProtKB-KW"/>
</dbReference>
<dbReference type="OrthoDB" id="1683648at2"/>
<accession>A0A559KAN3</accession>
<organism evidence="4 5">
    <name type="scientific">Paenibacillus cremeus</name>
    <dbReference type="NCBI Taxonomy" id="2163881"/>
    <lineage>
        <taxon>Bacteria</taxon>
        <taxon>Bacillati</taxon>
        <taxon>Bacillota</taxon>
        <taxon>Bacilli</taxon>
        <taxon>Bacillales</taxon>
        <taxon>Paenibacillaceae</taxon>
        <taxon>Paenibacillus</taxon>
    </lineage>
</organism>
<dbReference type="Proteomes" id="UP000317036">
    <property type="component" value="Unassembled WGS sequence"/>
</dbReference>
<evidence type="ECO:0000256" key="3">
    <source>
        <dbReference type="ARBA" id="ARBA00022969"/>
    </source>
</evidence>
<dbReference type="HAMAP" id="MF_00667">
    <property type="entry name" value="SspH"/>
    <property type="match status" value="1"/>
</dbReference>
<comment type="subcellular location">
    <subcellularLocation>
        <location evidence="1">Spore core</location>
    </subcellularLocation>
</comment>